<dbReference type="RefSeq" id="WP_202654753.1">
    <property type="nucleotide sequence ID" value="NZ_JAESWB010000211.1"/>
</dbReference>
<feature type="region of interest" description="Disordered" evidence="8">
    <location>
        <begin position="82"/>
        <end position="105"/>
    </location>
</feature>
<keyword evidence="4" id="KW-0732">Signal</keyword>
<evidence type="ECO:0000256" key="5">
    <source>
        <dbReference type="ARBA" id="ARBA00023002"/>
    </source>
</evidence>
<dbReference type="Gene3D" id="3.40.228.10">
    <property type="entry name" value="Dimethylsulfoxide Reductase, domain 2"/>
    <property type="match status" value="1"/>
</dbReference>
<comment type="cofactor">
    <cofactor evidence="1">
        <name>Mo-bis(molybdopterin guanine dinucleotide)</name>
        <dbReference type="ChEBI" id="CHEBI:60539"/>
    </cofactor>
</comment>
<dbReference type="Gene3D" id="3.40.50.12440">
    <property type="match status" value="1"/>
</dbReference>
<evidence type="ECO:0000259" key="9">
    <source>
        <dbReference type="PROSITE" id="PS51669"/>
    </source>
</evidence>
<organism evidence="10 11">
    <name type="scientific">Neobacillus paridis</name>
    <dbReference type="NCBI Taxonomy" id="2803862"/>
    <lineage>
        <taxon>Bacteria</taxon>
        <taxon>Bacillati</taxon>
        <taxon>Bacillota</taxon>
        <taxon>Bacilli</taxon>
        <taxon>Bacillales</taxon>
        <taxon>Bacillaceae</taxon>
        <taxon>Neobacillus</taxon>
    </lineage>
</organism>
<feature type="domain" description="4Fe-4S Mo/W bis-MGD-type" evidence="9">
    <location>
        <begin position="52"/>
        <end position="113"/>
    </location>
</feature>
<evidence type="ECO:0000313" key="10">
    <source>
        <dbReference type="EMBL" id="MBL4953495.1"/>
    </source>
</evidence>
<evidence type="ECO:0000256" key="6">
    <source>
        <dbReference type="ARBA" id="ARBA00023004"/>
    </source>
</evidence>
<proteinExistence type="inferred from homology"/>
<dbReference type="Pfam" id="PF00384">
    <property type="entry name" value="Molybdopterin"/>
    <property type="match status" value="1"/>
</dbReference>
<dbReference type="Pfam" id="PF01568">
    <property type="entry name" value="Molydop_binding"/>
    <property type="match status" value="1"/>
</dbReference>
<evidence type="ECO:0000256" key="8">
    <source>
        <dbReference type="SAM" id="MobiDB-lite"/>
    </source>
</evidence>
<dbReference type="InterPro" id="IPR006657">
    <property type="entry name" value="MoPterin_dinucl-bd_dom"/>
</dbReference>
<evidence type="ECO:0000256" key="2">
    <source>
        <dbReference type="ARBA" id="ARBA00010312"/>
    </source>
</evidence>
<dbReference type="InterPro" id="IPR009010">
    <property type="entry name" value="Asp_de-COase-like_dom_sf"/>
</dbReference>
<dbReference type="PROSITE" id="PS51669">
    <property type="entry name" value="4FE4S_MOW_BIS_MGD"/>
    <property type="match status" value="1"/>
</dbReference>
<dbReference type="InterPro" id="IPR006311">
    <property type="entry name" value="TAT_signal"/>
</dbReference>
<evidence type="ECO:0000256" key="1">
    <source>
        <dbReference type="ARBA" id="ARBA00001942"/>
    </source>
</evidence>
<evidence type="ECO:0000256" key="3">
    <source>
        <dbReference type="ARBA" id="ARBA00022723"/>
    </source>
</evidence>
<dbReference type="InterPro" id="IPR006963">
    <property type="entry name" value="Mopterin_OxRdtase_4Fe-4S_dom"/>
</dbReference>
<dbReference type="PROSITE" id="PS51318">
    <property type="entry name" value="TAT"/>
    <property type="match status" value="1"/>
</dbReference>
<gene>
    <name evidence="10" type="ORF">JK635_14980</name>
</gene>
<dbReference type="EMBL" id="JAESWB010000211">
    <property type="protein sequence ID" value="MBL4953495.1"/>
    <property type="molecule type" value="Genomic_DNA"/>
</dbReference>
<keyword evidence="5" id="KW-0560">Oxidoreductase</keyword>
<name>A0ABS1TQ97_9BACI</name>
<dbReference type="SUPFAM" id="SSF53706">
    <property type="entry name" value="Formate dehydrogenase/DMSO reductase, domains 1-3"/>
    <property type="match status" value="1"/>
</dbReference>
<comment type="caution">
    <text evidence="10">The sequence shown here is derived from an EMBL/GenBank/DDBJ whole genome shotgun (WGS) entry which is preliminary data.</text>
</comment>
<reference evidence="10 11" key="1">
    <citation type="submission" date="2021-01" db="EMBL/GenBank/DDBJ databases">
        <title>Genome public.</title>
        <authorList>
            <person name="Liu C."/>
            <person name="Sun Q."/>
        </authorList>
    </citation>
    <scope>NUCLEOTIDE SEQUENCE [LARGE SCALE GENOMIC DNA]</scope>
    <source>
        <strain evidence="10 11">YIM B02564</strain>
    </source>
</reference>
<dbReference type="Gene3D" id="3.40.50.740">
    <property type="match status" value="1"/>
</dbReference>
<evidence type="ECO:0000256" key="7">
    <source>
        <dbReference type="ARBA" id="ARBA00023014"/>
    </source>
</evidence>
<keyword evidence="3" id="KW-0479">Metal-binding</keyword>
<dbReference type="PANTHER" id="PTHR43742:SF3">
    <property type="entry name" value="DIMETHYL SULFOXIDE REDUCTASE DMSA"/>
    <property type="match status" value="1"/>
</dbReference>
<dbReference type="Gene3D" id="2.40.40.20">
    <property type="match status" value="1"/>
</dbReference>
<keyword evidence="11" id="KW-1185">Reference proteome</keyword>
<keyword evidence="6" id="KW-0408">Iron</keyword>
<comment type="similarity">
    <text evidence="2">Belongs to the prokaryotic molybdopterin-containing oxidoreductase family.</text>
</comment>
<keyword evidence="7" id="KW-0411">Iron-sulfur</keyword>
<dbReference type="Proteomes" id="UP000623967">
    <property type="component" value="Unassembled WGS sequence"/>
</dbReference>
<evidence type="ECO:0000313" key="11">
    <source>
        <dbReference type="Proteomes" id="UP000623967"/>
    </source>
</evidence>
<dbReference type="InterPro" id="IPR006656">
    <property type="entry name" value="Mopterin_OxRdtase"/>
</dbReference>
<dbReference type="InterPro" id="IPR050612">
    <property type="entry name" value="Prok_Mopterin_Oxidored"/>
</dbReference>
<dbReference type="SUPFAM" id="SSF50692">
    <property type="entry name" value="ADC-like"/>
    <property type="match status" value="1"/>
</dbReference>
<sequence>MSNLLKKAMDYKFSRKAFLGWSAALTAAAFVPSYGLKKITPEAAAEKLKDEGEWVPVACWHNCGGRCLNKALVVDGVVVRQKTDDTHSDSPDYPQQRGCHRGRSQRHQVFGPDRLKYPMKRKHWAPGGGNKELRGRDEWVRISWDEALDHVATELKRIKEKYGNESILGTSRLLNFYGGALVRWGSSSSGAWGIPQETMTGFFSWAGNDRLDWRNAKLIVMWGSNPARSNLGNPTYNLLQAKKAGAKFIFVDSNVTPSVKTLADEFIPCRPGTDTALLLAMAYHMIENNLQDQDFLDRCTVGFDKDHMPKGADPKENFKDYVLGTYDGVPKTPEWASEICGTDPKVIRSFAQEIATTKPMIFTSSFAPARTYRGQQYCQAFLTVGWMTGNVGKPGAGVWTMNYASNQSYGGKTLVMGGDTGLPPAVNPLFPDATYGAYDGYRWANPTNPKAHGMAYCETYDAILNGEYTGTKGVGGGKVKCDIRMIWLVRDGSGYNFLNQSSDINKGIKAFRKVDAVFTNDIVLSTISKYADIVLPTTTPWEKEGTILQGNPEAIFVFKKVVEPLFEAKTEQWMDEQLAKRIGLDPKKVYPISEKQQFFNSIVGAQVIKADGVNYEPLVTITQKDIDEWGVKGKPQIGKISLKEIVEKGVYQVPRSPHDNLTVIQGEDFVKDPKANPITTKSGKLEIHCQALSDKIAAYGLTTIPPIAKYQPPLDGYEATFKDWKNKVKGKYPFQLITMKYGRRSHSVFDNIPQLREAYPQDFWMNPKDGEKLGLKTGDTVLIESAYGKVIRPLTLSEAIMPGVVALGEGAWVEIDEKTGIDKAGAVNVLCGARLSGQGEEPWNTTIVHVEKYKGEALLPDDQWKQRIIF</sequence>
<protein>
    <submittedName>
        <fullName evidence="10">Molybdopterin-dependent oxidoreductase</fullName>
    </submittedName>
</protein>
<accession>A0ABS1TQ97</accession>
<evidence type="ECO:0000256" key="4">
    <source>
        <dbReference type="ARBA" id="ARBA00022729"/>
    </source>
</evidence>
<dbReference type="PANTHER" id="PTHR43742">
    <property type="entry name" value="TRIMETHYLAMINE-N-OXIDE REDUCTASE"/>
    <property type="match status" value="1"/>
</dbReference>